<evidence type="ECO:0000313" key="2">
    <source>
        <dbReference type="Proteomes" id="UP000199111"/>
    </source>
</evidence>
<accession>A0A1I3L519</accession>
<dbReference type="EMBL" id="FOQY01000005">
    <property type="protein sequence ID" value="SFI79817.1"/>
    <property type="molecule type" value="Genomic_DNA"/>
</dbReference>
<organism evidence="1 2">
    <name type="scientific">Streptosporangium canum</name>
    <dbReference type="NCBI Taxonomy" id="324952"/>
    <lineage>
        <taxon>Bacteria</taxon>
        <taxon>Bacillati</taxon>
        <taxon>Actinomycetota</taxon>
        <taxon>Actinomycetes</taxon>
        <taxon>Streptosporangiales</taxon>
        <taxon>Streptosporangiaceae</taxon>
        <taxon>Streptosporangium</taxon>
    </lineage>
</organism>
<keyword evidence="2" id="KW-1185">Reference proteome</keyword>
<dbReference type="Proteomes" id="UP000199111">
    <property type="component" value="Unassembled WGS sequence"/>
</dbReference>
<protein>
    <submittedName>
        <fullName evidence="1">Uncharacterized protein</fullName>
    </submittedName>
</protein>
<sequence>MQVAAHVGRKFSWQYPTMAADDIASEIVAEALREWKHNAAQLAKAADYDRSEYEVLFFLLSRRASVYCGKQHYAYMLENPQAVVYTPREVRALLKEFYYHPDSYTTPSKDVDHAVAVDAKSLWVNLADLRSALDRVSDKVHDTILAAFGPEDLQLPEPDKRRVSDAVATLTRELNRHLNPQITSHEGPGRRKAMTNANALTTTRIQGN</sequence>
<gene>
    <name evidence="1" type="ORF">SAMN05216275_10516</name>
</gene>
<dbReference type="AlphaFoldDB" id="A0A1I3L519"/>
<proteinExistence type="predicted"/>
<evidence type="ECO:0000313" key="1">
    <source>
        <dbReference type="EMBL" id="SFI79817.1"/>
    </source>
</evidence>
<reference evidence="2" key="1">
    <citation type="submission" date="2016-10" db="EMBL/GenBank/DDBJ databases">
        <authorList>
            <person name="Varghese N."/>
            <person name="Submissions S."/>
        </authorList>
    </citation>
    <scope>NUCLEOTIDE SEQUENCE [LARGE SCALE GENOMIC DNA]</scope>
    <source>
        <strain evidence="2">CGMCC 4.2126</strain>
    </source>
</reference>
<name>A0A1I3L519_9ACTN</name>